<feature type="transmembrane region" description="Helical" evidence="2">
    <location>
        <begin position="934"/>
        <end position="957"/>
    </location>
</feature>
<dbReference type="GO" id="GO:0005886">
    <property type="term" value="C:plasma membrane"/>
    <property type="evidence" value="ECO:0007669"/>
    <property type="project" value="InterPro"/>
</dbReference>
<dbReference type="InterPro" id="IPR054289">
    <property type="entry name" value="DUF7025"/>
</dbReference>
<dbReference type="Pfam" id="PF22942">
    <property type="entry name" value="DUF7025"/>
    <property type="match status" value="1"/>
</dbReference>
<dbReference type="SMART" id="SM00382">
    <property type="entry name" value="AAA"/>
    <property type="match status" value="1"/>
</dbReference>
<dbReference type="Proteomes" id="UP000192927">
    <property type="component" value="Unassembled WGS sequence"/>
</dbReference>
<dbReference type="InterPro" id="IPR056599">
    <property type="entry name" value="AAA_lid_fung"/>
</dbReference>
<evidence type="ECO:0000313" key="5">
    <source>
        <dbReference type="Proteomes" id="UP000192927"/>
    </source>
</evidence>
<evidence type="ECO:0000259" key="3">
    <source>
        <dbReference type="SMART" id="SM00382"/>
    </source>
</evidence>
<dbReference type="InterPro" id="IPR003959">
    <property type="entry name" value="ATPase_AAA_core"/>
</dbReference>
<dbReference type="SUPFAM" id="SSF52540">
    <property type="entry name" value="P-loop containing nucleoside triphosphate hydrolases"/>
    <property type="match status" value="1"/>
</dbReference>
<evidence type="ECO:0000256" key="1">
    <source>
        <dbReference type="SAM" id="MobiDB-lite"/>
    </source>
</evidence>
<evidence type="ECO:0000256" key="2">
    <source>
        <dbReference type="SAM" id="Phobius"/>
    </source>
</evidence>
<dbReference type="InterPro" id="IPR009571">
    <property type="entry name" value="SUR7/Rim9-like_fungi"/>
</dbReference>
<dbReference type="PANTHER" id="PTHR46411">
    <property type="entry name" value="FAMILY ATPASE, PUTATIVE-RELATED"/>
    <property type="match status" value="1"/>
</dbReference>
<name>A0A1W5CVL2_9LECA</name>
<dbReference type="GO" id="GO:0016887">
    <property type="term" value="F:ATP hydrolysis activity"/>
    <property type="evidence" value="ECO:0007669"/>
    <property type="project" value="InterPro"/>
</dbReference>
<reference evidence="5" key="1">
    <citation type="submission" date="2017-03" db="EMBL/GenBank/DDBJ databases">
        <authorList>
            <person name="Sharma R."/>
            <person name="Thines M."/>
        </authorList>
    </citation>
    <scope>NUCLEOTIDE SEQUENCE [LARGE SCALE GENOMIC DNA]</scope>
</reference>
<feature type="domain" description="AAA+ ATPase" evidence="3">
    <location>
        <begin position="562"/>
        <end position="690"/>
    </location>
</feature>
<dbReference type="Pfam" id="PF23232">
    <property type="entry name" value="AAA_lid_13"/>
    <property type="match status" value="1"/>
</dbReference>
<keyword evidence="2" id="KW-0472">Membrane</keyword>
<dbReference type="AlphaFoldDB" id="A0A1W5CVL2"/>
<accession>A0A1W5CVL2</accession>
<proteinExistence type="predicted"/>
<sequence>MSAESNGVGPPNTADVHSLERRYIELLERRIADLEKLVISSPSAPAPGETQSAAEAPGAKSKDTVSNGAKKDGEPVKSASRVHNVLSKWDPKECRRIDRDASEIDNTAKKEAHAFIFRKTQDEKDKFLYSEVEIKSADLKKVLQDNLRHYPGHFWDGDVVTIFDPFAPIVHNWDRLQKVAREEGSELSDDEKLARSDLKLLLGIISTASGVDRLGKYFKDREQHIKNKTITYDTLWTLFPPGELVYSEPFLNREQIFIVGSSYVDFPGEERRAKPWSVVCLGYDWNGETFNRKAYEFEFEKFLGSKTINALPSYPLRHYKKGDQEQIRLLKSKLLNRGRTFKDLATAERGRQMFRYQGKALYRGIGISTIDSATQVTQVNDDDDRSYITATQEELGEATRRKLTKLMTCDVKEGGTVMIDFLSYFQYADKVARLGDLKPTSDDDDECGCPTCRGNKELSDLLKFDFDEQKREDDFEDLQYMICPPRVLGYVIERKMWAQLQVDEVKDVKNENASDTFDKKLQLEDETKDIIKNLVTSHEQGKEEKNGKRTKGIQDFVPGKGDGLVILLHGPPGVGKTLTAESVALRANKPLFAVGVTDVGVDPEKVQINLERMFDLAATWEAVLLIDEADVFLDSRASKGQTDLRRNALVSVLLRVLEYYQGILILTTNRIRDFDVAVQSRIHLAIKYEDLTREQQVEIFTTFLSQARDKGNVEDWRTIEKWVAKDATSNQYKFNGRQIRNIVTSAMGLARAGDRKLQKDDLGTTFLLLASILLLITTISAPVIKDIAILKVTLTNHTDIRKSSVTFGTFGHCILDVPPVQTDQDFCFPKHFGYKPAVIMSQIDGSGFSEAAAVSADGLTYAMILHPIACGIAFIAFLLSVGAGVVGSALGALVAGVAWILTLVVMAIDFALFGIIKKHVNSDGSGSRAEYSTGMWTCLAAMILLFLGMFIVLFTCFSKRKAKKSAGYKSAGDTYTTGNGHRHGNGYDDAGMGTRNTHTRKKRFGIF</sequence>
<dbReference type="CDD" id="cd19481">
    <property type="entry name" value="RecA-like_protease"/>
    <property type="match status" value="1"/>
</dbReference>
<dbReference type="PANTHER" id="PTHR46411:SF3">
    <property type="entry name" value="AAA+ ATPASE DOMAIN-CONTAINING PROTEIN"/>
    <property type="match status" value="1"/>
</dbReference>
<dbReference type="Gene3D" id="3.40.50.300">
    <property type="entry name" value="P-loop containing nucleotide triphosphate hydrolases"/>
    <property type="match status" value="1"/>
</dbReference>
<dbReference type="Pfam" id="PF06687">
    <property type="entry name" value="SUR7"/>
    <property type="match status" value="1"/>
</dbReference>
<feature type="region of interest" description="Disordered" evidence="1">
    <location>
        <begin position="41"/>
        <end position="83"/>
    </location>
</feature>
<dbReference type="InterPro" id="IPR003593">
    <property type="entry name" value="AAA+_ATPase"/>
</dbReference>
<organism evidence="4 5">
    <name type="scientific">Lasallia pustulata</name>
    <dbReference type="NCBI Taxonomy" id="136370"/>
    <lineage>
        <taxon>Eukaryota</taxon>
        <taxon>Fungi</taxon>
        <taxon>Dikarya</taxon>
        <taxon>Ascomycota</taxon>
        <taxon>Pezizomycotina</taxon>
        <taxon>Lecanoromycetes</taxon>
        <taxon>OSLEUM clade</taxon>
        <taxon>Umbilicariomycetidae</taxon>
        <taxon>Umbilicariales</taxon>
        <taxon>Umbilicariaceae</taxon>
        <taxon>Lasallia</taxon>
    </lineage>
</organism>
<dbReference type="EMBL" id="FWEW01000400">
    <property type="protein sequence ID" value="SLM34765.1"/>
    <property type="molecule type" value="Genomic_DNA"/>
</dbReference>
<keyword evidence="4" id="KW-0378">Hydrolase</keyword>
<protein>
    <submittedName>
        <fullName evidence="4">p-loop containing nucleoside triphosphate hydrolase</fullName>
    </submittedName>
</protein>
<dbReference type="GO" id="GO:0005524">
    <property type="term" value="F:ATP binding"/>
    <property type="evidence" value="ECO:0007669"/>
    <property type="project" value="InterPro"/>
</dbReference>
<feature type="transmembrane region" description="Helical" evidence="2">
    <location>
        <begin position="864"/>
        <end position="886"/>
    </location>
</feature>
<dbReference type="Pfam" id="PF00004">
    <property type="entry name" value="AAA"/>
    <property type="match status" value="1"/>
</dbReference>
<feature type="transmembrane region" description="Helical" evidence="2">
    <location>
        <begin position="893"/>
        <end position="914"/>
    </location>
</feature>
<dbReference type="InterPro" id="IPR027417">
    <property type="entry name" value="P-loop_NTPase"/>
</dbReference>
<keyword evidence="2" id="KW-1133">Transmembrane helix</keyword>
<keyword evidence="5" id="KW-1185">Reference proteome</keyword>
<keyword evidence="2" id="KW-0812">Transmembrane</keyword>
<evidence type="ECO:0000313" key="4">
    <source>
        <dbReference type="EMBL" id="SLM34765.1"/>
    </source>
</evidence>